<keyword evidence="3" id="KW-1185">Reference proteome</keyword>
<evidence type="ECO:0000313" key="2">
    <source>
        <dbReference type="EMBL" id="RYQ79678.1"/>
    </source>
</evidence>
<accession>A0A444WQI2</accession>
<protein>
    <submittedName>
        <fullName evidence="2">Uncharacterized protein</fullName>
    </submittedName>
</protein>
<dbReference type="EMBL" id="SDMP01000022">
    <property type="protein sequence ID" value="RYQ79678.1"/>
    <property type="molecule type" value="Genomic_DNA"/>
</dbReference>
<dbReference type="AlphaFoldDB" id="A0A444WQI2"/>
<reference evidence="2 3" key="1">
    <citation type="submission" date="2019-01" db="EMBL/GenBank/DDBJ databases">
        <title>Sequencing of cultivated peanut Arachis hypogaea provides insights into genome evolution and oil improvement.</title>
        <authorList>
            <person name="Chen X."/>
        </authorList>
    </citation>
    <scope>NUCLEOTIDE SEQUENCE [LARGE SCALE GENOMIC DNA]</scope>
    <source>
        <strain evidence="3">cv. Fuhuasheng</strain>
        <tissue evidence="2">Leaves</tissue>
    </source>
</reference>
<name>A0A444WQI2_ARAHY</name>
<comment type="caution">
    <text evidence="2">The sequence shown here is derived from an EMBL/GenBank/DDBJ whole genome shotgun (WGS) entry which is preliminary data.</text>
</comment>
<feature type="compositionally biased region" description="Basic and acidic residues" evidence="1">
    <location>
        <begin position="99"/>
        <end position="114"/>
    </location>
</feature>
<feature type="region of interest" description="Disordered" evidence="1">
    <location>
        <begin position="78"/>
        <end position="114"/>
    </location>
</feature>
<proteinExistence type="predicted"/>
<evidence type="ECO:0000256" key="1">
    <source>
        <dbReference type="SAM" id="MobiDB-lite"/>
    </source>
</evidence>
<organism evidence="2 3">
    <name type="scientific">Arachis hypogaea</name>
    <name type="common">Peanut</name>
    <dbReference type="NCBI Taxonomy" id="3818"/>
    <lineage>
        <taxon>Eukaryota</taxon>
        <taxon>Viridiplantae</taxon>
        <taxon>Streptophyta</taxon>
        <taxon>Embryophyta</taxon>
        <taxon>Tracheophyta</taxon>
        <taxon>Spermatophyta</taxon>
        <taxon>Magnoliopsida</taxon>
        <taxon>eudicotyledons</taxon>
        <taxon>Gunneridae</taxon>
        <taxon>Pentapetalae</taxon>
        <taxon>rosids</taxon>
        <taxon>fabids</taxon>
        <taxon>Fabales</taxon>
        <taxon>Fabaceae</taxon>
        <taxon>Papilionoideae</taxon>
        <taxon>50 kb inversion clade</taxon>
        <taxon>dalbergioids sensu lato</taxon>
        <taxon>Dalbergieae</taxon>
        <taxon>Pterocarpus clade</taxon>
        <taxon>Arachis</taxon>
    </lineage>
</organism>
<sequence length="114" mass="12518">MEKSRGPAVLLNFGQHVTSRGSSLLRPSSAVFCVSAKQRRSSLEEGWPLGLRFLNSGMRLARNNEDYSGSLSFTTMLTDSPAHSKDSASDLDTQAKGQVRCEADSNDHDDEERL</sequence>
<dbReference type="Proteomes" id="UP000289738">
    <property type="component" value="Unassembled WGS sequence"/>
</dbReference>
<gene>
    <name evidence="2" type="ORF">Ahy_Scaffold2g107642</name>
</gene>
<evidence type="ECO:0000313" key="3">
    <source>
        <dbReference type="Proteomes" id="UP000289738"/>
    </source>
</evidence>